<dbReference type="InterPro" id="IPR009057">
    <property type="entry name" value="Homeodomain-like_sf"/>
</dbReference>
<reference evidence="8" key="1">
    <citation type="journal article" date="2015" name="Nat. Plants">
        <title>Genome expansion of Arabis alpina linked with retrotransposition and reduced symmetric DNA methylation.</title>
        <authorList>
            <person name="Willing E.M."/>
            <person name="Rawat V."/>
            <person name="Mandakova T."/>
            <person name="Maumus F."/>
            <person name="James G.V."/>
            <person name="Nordstroem K.J."/>
            <person name="Becker C."/>
            <person name="Warthmann N."/>
            <person name="Chica C."/>
            <person name="Szarzynska B."/>
            <person name="Zytnicki M."/>
            <person name="Albani M.C."/>
            <person name="Kiefer C."/>
            <person name="Bergonzi S."/>
            <person name="Castaings L."/>
            <person name="Mateos J.L."/>
            <person name="Berns M.C."/>
            <person name="Bujdoso N."/>
            <person name="Piofczyk T."/>
            <person name="de Lorenzo L."/>
            <person name="Barrero-Sicilia C."/>
            <person name="Mateos I."/>
            <person name="Piednoel M."/>
            <person name="Hagmann J."/>
            <person name="Chen-Min-Tao R."/>
            <person name="Iglesias-Fernandez R."/>
            <person name="Schuster S.C."/>
            <person name="Alonso-Blanco C."/>
            <person name="Roudier F."/>
            <person name="Carbonero P."/>
            <person name="Paz-Ares J."/>
            <person name="Davis S.J."/>
            <person name="Pecinka A."/>
            <person name="Quesneville H."/>
            <person name="Colot V."/>
            <person name="Lysak M.A."/>
            <person name="Weigel D."/>
            <person name="Coupland G."/>
            <person name="Schneeberger K."/>
        </authorList>
    </citation>
    <scope>NUCLEOTIDE SEQUENCE [LARGE SCALE GENOMIC DNA]</scope>
    <source>
        <strain evidence="8">cv. Pajares</strain>
    </source>
</reference>
<evidence type="ECO:0000313" key="7">
    <source>
        <dbReference type="EMBL" id="KFK37084.1"/>
    </source>
</evidence>
<evidence type="ECO:0000256" key="2">
    <source>
        <dbReference type="PROSITE-ProRule" id="PRU00035"/>
    </source>
</evidence>
<dbReference type="Pfam" id="PF00249">
    <property type="entry name" value="Myb_DNA-binding"/>
    <property type="match status" value="1"/>
</dbReference>
<dbReference type="Pfam" id="PF00439">
    <property type="entry name" value="Bromodomain"/>
    <property type="match status" value="1"/>
</dbReference>
<dbReference type="Gene3D" id="1.10.10.60">
    <property type="entry name" value="Homeodomain-like"/>
    <property type="match status" value="1"/>
</dbReference>
<dbReference type="OrthoDB" id="1742084at2759"/>
<evidence type="ECO:0000256" key="3">
    <source>
        <dbReference type="SAM" id="Coils"/>
    </source>
</evidence>
<protein>
    <recommendedName>
        <fullName evidence="9">Bromo domain-containing protein</fullName>
    </recommendedName>
</protein>
<dbReference type="Gramene" id="KFK37084">
    <property type="protein sequence ID" value="KFK37084"/>
    <property type="gene ID" value="AALP_AA4G210700"/>
</dbReference>
<feature type="compositionally biased region" description="Basic and acidic residues" evidence="4">
    <location>
        <begin position="186"/>
        <end position="213"/>
    </location>
</feature>
<evidence type="ECO:0000259" key="5">
    <source>
        <dbReference type="PROSITE" id="PS50014"/>
    </source>
</evidence>
<feature type="compositionally biased region" description="Basic and acidic residues" evidence="4">
    <location>
        <begin position="573"/>
        <end position="583"/>
    </location>
</feature>
<dbReference type="InterPro" id="IPR001487">
    <property type="entry name" value="Bromodomain"/>
</dbReference>
<dbReference type="SUPFAM" id="SSF46689">
    <property type="entry name" value="Homeodomain-like"/>
    <property type="match status" value="1"/>
</dbReference>
<evidence type="ECO:0008006" key="9">
    <source>
        <dbReference type="Google" id="ProtNLM"/>
    </source>
</evidence>
<evidence type="ECO:0000256" key="1">
    <source>
        <dbReference type="ARBA" id="ARBA00023117"/>
    </source>
</evidence>
<evidence type="ECO:0000259" key="6">
    <source>
        <dbReference type="PROSITE" id="PS50090"/>
    </source>
</evidence>
<dbReference type="CDD" id="cd04369">
    <property type="entry name" value="Bromodomain"/>
    <property type="match status" value="1"/>
</dbReference>
<dbReference type="OMA" id="QDREISV"/>
<dbReference type="PANTHER" id="PTHR37888">
    <property type="entry name" value="DNA-BINDING BROMODOMAIN-CONTAINING PROTEIN"/>
    <property type="match status" value="1"/>
</dbReference>
<proteinExistence type="predicted"/>
<accession>A0A087H4N2</accession>
<dbReference type="PROSITE" id="PS50014">
    <property type="entry name" value="BROMODOMAIN_2"/>
    <property type="match status" value="1"/>
</dbReference>
<keyword evidence="1 2" id="KW-0103">Bromodomain</keyword>
<dbReference type="CDD" id="cd00167">
    <property type="entry name" value="SANT"/>
    <property type="match status" value="1"/>
</dbReference>
<dbReference type="SMART" id="SM00717">
    <property type="entry name" value="SANT"/>
    <property type="match status" value="1"/>
</dbReference>
<name>A0A087H4N2_ARAAL</name>
<evidence type="ECO:0000256" key="4">
    <source>
        <dbReference type="SAM" id="MobiDB-lite"/>
    </source>
</evidence>
<dbReference type="Gene3D" id="1.20.920.10">
    <property type="entry name" value="Bromodomain-like"/>
    <property type="match status" value="1"/>
</dbReference>
<dbReference type="SMART" id="SM00297">
    <property type="entry name" value="BROMO"/>
    <property type="match status" value="1"/>
</dbReference>
<dbReference type="EMBL" id="CM002872">
    <property type="protein sequence ID" value="KFK37084.1"/>
    <property type="molecule type" value="Genomic_DNA"/>
</dbReference>
<feature type="region of interest" description="Disordered" evidence="4">
    <location>
        <begin position="146"/>
        <end position="266"/>
    </location>
</feature>
<feature type="domain" description="Myb-like" evidence="6">
    <location>
        <begin position="11"/>
        <end position="69"/>
    </location>
</feature>
<keyword evidence="8" id="KW-1185">Reference proteome</keyword>
<dbReference type="InterPro" id="IPR001005">
    <property type="entry name" value="SANT/Myb"/>
</dbReference>
<dbReference type="AlphaFoldDB" id="A0A087H4N2"/>
<dbReference type="Proteomes" id="UP000029120">
    <property type="component" value="Chromosome 4"/>
</dbReference>
<dbReference type="InterPro" id="IPR036427">
    <property type="entry name" value="Bromodomain-like_sf"/>
</dbReference>
<evidence type="ECO:0000313" key="8">
    <source>
        <dbReference type="Proteomes" id="UP000029120"/>
    </source>
</evidence>
<dbReference type="PROSITE" id="PS50090">
    <property type="entry name" value="MYB_LIKE"/>
    <property type="match status" value="1"/>
</dbReference>
<feature type="domain" description="Bromo" evidence="5">
    <location>
        <begin position="286"/>
        <end position="349"/>
    </location>
</feature>
<feature type="coiled-coil region" evidence="3">
    <location>
        <begin position="94"/>
        <end position="128"/>
    </location>
</feature>
<keyword evidence="3" id="KW-0175">Coiled coil</keyword>
<dbReference type="PANTHER" id="PTHR37888:SF6">
    <property type="entry name" value="DNA-BINDING BROMODOMAIN-CONTAINING PROTEIN"/>
    <property type="match status" value="1"/>
</dbReference>
<gene>
    <name evidence="7" type="ordered locus">AALP_Aa4g210700</name>
</gene>
<dbReference type="eggNOG" id="ENOG502QR9N">
    <property type="taxonomic scope" value="Eukaryota"/>
</dbReference>
<sequence length="597" mass="66996">MAKPENNDDTIPERQQQKWGTWEELLLACAVHRHGTESWNSVSSEIQKRTLNLPSLTASSCRTKYFDLKNRFTQESVAEISTVPWLDELKKLRVDELRREVEQYDLSISSLQSKVKKLEQDREISVKDLDTKIENSLDLDKTRVEKKEIRRESENDSGEPPIPSLNDFVSPDLNEVSPGTGSVKLAGEDSCKGSSESVEKELVVNSERVEPVRLTELTESMAESVGAEEAGKETSDVQSSASLPRKGTSEPENEDQSPRIRDLPGESQPSISFVEILLSHSCGSHFSRRLETQETLEYNKIVREHIDFGIIGKRVEEGWYKSSMNKLFRDLLLLINNARFFYHKGTSEFNFAEELNELVKKQMTTSTTTTTLKKPKEKSCLVLVPFVEETVAVSSSKLVSKKPRMSVPIVACRKRSSLATKPLLLLSDKKTDHVVDVDEKKLVLEKDDDDDKLKKMTRGLVAIRNLKNRDSGLNVDEEKNGSNKSGSLKKRSAAAIFLKRMRVGSSSSDSVVEILKPSSAIEQRKTKSNGSNKADAKKRVRKNQNEKASPVKRNNGRGLKRSSSSSSPVLGKRSREAGQEKEAASSSSTRLKKRVRK</sequence>
<feature type="region of interest" description="Disordered" evidence="4">
    <location>
        <begin position="522"/>
        <end position="597"/>
    </location>
</feature>
<dbReference type="SUPFAM" id="SSF47370">
    <property type="entry name" value="Bromodomain"/>
    <property type="match status" value="1"/>
</dbReference>
<organism evidence="7 8">
    <name type="scientific">Arabis alpina</name>
    <name type="common">Alpine rock-cress</name>
    <dbReference type="NCBI Taxonomy" id="50452"/>
    <lineage>
        <taxon>Eukaryota</taxon>
        <taxon>Viridiplantae</taxon>
        <taxon>Streptophyta</taxon>
        <taxon>Embryophyta</taxon>
        <taxon>Tracheophyta</taxon>
        <taxon>Spermatophyta</taxon>
        <taxon>Magnoliopsida</taxon>
        <taxon>eudicotyledons</taxon>
        <taxon>Gunneridae</taxon>
        <taxon>Pentapetalae</taxon>
        <taxon>rosids</taxon>
        <taxon>malvids</taxon>
        <taxon>Brassicales</taxon>
        <taxon>Brassicaceae</taxon>
        <taxon>Arabideae</taxon>
        <taxon>Arabis</taxon>
    </lineage>
</organism>